<evidence type="ECO:0000313" key="1">
    <source>
        <dbReference type="EMBL" id="ASU23015.1"/>
    </source>
</evidence>
<organism evidence="1 2">
    <name type="scientific">Vibrio qinghaiensis</name>
    <dbReference type="NCBI Taxonomy" id="2025808"/>
    <lineage>
        <taxon>Bacteria</taxon>
        <taxon>Pseudomonadati</taxon>
        <taxon>Pseudomonadota</taxon>
        <taxon>Gammaproteobacteria</taxon>
        <taxon>Vibrionales</taxon>
        <taxon>Vibrionaceae</taxon>
        <taxon>Vibrio</taxon>
    </lineage>
</organism>
<sequence>MPPLSKSPKLPLRAFGFSRPLVSQKQACSNGGSQDYREVSRKNHLFLNKITIFLFCFKSVRIELSQMFPC</sequence>
<dbReference type="EMBL" id="CP022741">
    <property type="protein sequence ID" value="ASU23015.1"/>
    <property type="molecule type" value="Genomic_DNA"/>
</dbReference>
<protein>
    <submittedName>
        <fullName evidence="1">Uncharacterized protein</fullName>
    </submittedName>
</protein>
<reference evidence="1 2" key="1">
    <citation type="submission" date="2017-08" db="EMBL/GenBank/DDBJ databases">
        <title>The Vibrio qinghaiensis sp.-Q67 is a luminous bacteria isolated firstly from Qinghai lake, Qinghai province, China, which has been proved to be very sensitive to detect environmental and food pollutants. Therefore, complete genome analysis of V. qinghaiensis sp.-Q67 highlights the potential application of this strain on detection of hazards in the contaminated environments.</title>
        <authorList>
            <person name="Gong L."/>
        </authorList>
    </citation>
    <scope>NUCLEOTIDE SEQUENCE [LARGE SCALE GENOMIC DNA]</scope>
    <source>
        <strain evidence="1 2">Q67</strain>
    </source>
</reference>
<keyword evidence="2" id="KW-1185">Reference proteome</keyword>
<evidence type="ECO:0000313" key="2">
    <source>
        <dbReference type="Proteomes" id="UP000215148"/>
    </source>
</evidence>
<dbReference type="Proteomes" id="UP000215148">
    <property type="component" value="Chromosome 1"/>
</dbReference>
<gene>
    <name evidence="1" type="ORF">CCZ37_10615</name>
</gene>
<name>A0A223MZN4_9VIBR</name>
<dbReference type="KEGG" id="vqi:CCZ37_10615"/>
<dbReference type="AlphaFoldDB" id="A0A223MZN4"/>
<proteinExistence type="predicted"/>
<accession>A0A223MZN4</accession>